<reference evidence="2 3" key="1">
    <citation type="submission" date="2017-12" db="EMBL/GenBank/DDBJ databases">
        <title>High-resolution comparative analysis of great ape genomes.</title>
        <authorList>
            <person name="Pollen A."/>
            <person name="Hastie A."/>
            <person name="Hormozdiari F."/>
            <person name="Dougherty M."/>
            <person name="Liu R."/>
            <person name="Chaisson M."/>
            <person name="Hoppe E."/>
            <person name="Hill C."/>
            <person name="Pang A."/>
            <person name="Hillier L."/>
            <person name="Baker C."/>
            <person name="Armstrong J."/>
            <person name="Shendure J."/>
            <person name="Paten B."/>
            <person name="Wilson R."/>
            <person name="Chao H."/>
            <person name="Schneider V."/>
            <person name="Ventura M."/>
            <person name="Kronenberg Z."/>
            <person name="Murali S."/>
            <person name="Gordon D."/>
            <person name="Cantsilieris S."/>
            <person name="Munson K."/>
            <person name="Nelson B."/>
            <person name="Raja A."/>
            <person name="Underwood J."/>
            <person name="Diekhans M."/>
            <person name="Fiddes I."/>
            <person name="Haussler D."/>
            <person name="Eichler E."/>
        </authorList>
    </citation>
    <scope>NUCLEOTIDE SEQUENCE [LARGE SCALE GENOMIC DNA]</scope>
    <source>
        <strain evidence="2">Yerkes chimp pedigree #C0471</strain>
    </source>
</reference>
<protein>
    <submittedName>
        <fullName evidence="2">SF1 isoform 22</fullName>
    </submittedName>
</protein>
<accession>A0A2J8QCP1</accession>
<comment type="caution">
    <text evidence="2">The sequence shown here is derived from an EMBL/GenBank/DDBJ whole genome shotgun (WGS) entry which is preliminary data.</text>
</comment>
<organism evidence="2 3">
    <name type="scientific">Pan troglodytes</name>
    <name type="common">Chimpanzee</name>
    <dbReference type="NCBI Taxonomy" id="9598"/>
    <lineage>
        <taxon>Eukaryota</taxon>
        <taxon>Metazoa</taxon>
        <taxon>Chordata</taxon>
        <taxon>Craniata</taxon>
        <taxon>Vertebrata</taxon>
        <taxon>Euteleostomi</taxon>
        <taxon>Mammalia</taxon>
        <taxon>Eutheria</taxon>
        <taxon>Euarchontoglires</taxon>
        <taxon>Primates</taxon>
        <taxon>Haplorrhini</taxon>
        <taxon>Catarrhini</taxon>
        <taxon>Hominidae</taxon>
        <taxon>Pan</taxon>
    </lineage>
</organism>
<dbReference type="EMBL" id="NBAG03000050">
    <property type="protein sequence ID" value="PNI94018.1"/>
    <property type="molecule type" value="Genomic_DNA"/>
</dbReference>
<sequence>NQGPHPPGHHGPPPMGKSVPGKYACGLWGLSPASRKRYDAATTYGHDAAAAAASQWAAPTPSLWSSSPMATTAAAASATPSAQQQYGFQYPLAMAAKYDDYHHERWHRVHPAMATAAGGCRSFSRSPSDARQPHYGAPAPRGPAASAAWGPSPSAASTAWFRRHDVCPAPSSSASHGPF</sequence>
<evidence type="ECO:0000313" key="2">
    <source>
        <dbReference type="EMBL" id="PNI94018.1"/>
    </source>
</evidence>
<gene>
    <name evidence="2" type="ORF">CK820_G0034007</name>
</gene>
<feature type="region of interest" description="Disordered" evidence="1">
    <location>
        <begin position="118"/>
        <end position="155"/>
    </location>
</feature>
<proteinExistence type="predicted"/>
<dbReference type="Proteomes" id="UP000236370">
    <property type="component" value="Unassembled WGS sequence"/>
</dbReference>
<dbReference type="AlphaFoldDB" id="A0A2J8QCP1"/>
<evidence type="ECO:0000256" key="1">
    <source>
        <dbReference type="SAM" id="MobiDB-lite"/>
    </source>
</evidence>
<name>A0A2J8QCP1_PANTR</name>
<evidence type="ECO:0000313" key="3">
    <source>
        <dbReference type="Proteomes" id="UP000236370"/>
    </source>
</evidence>
<feature type="compositionally biased region" description="Low complexity" evidence="1">
    <location>
        <begin position="136"/>
        <end position="155"/>
    </location>
</feature>
<feature type="non-terminal residue" evidence="2">
    <location>
        <position position="1"/>
    </location>
</feature>